<keyword evidence="4" id="KW-1185">Reference proteome</keyword>
<dbReference type="OrthoDB" id="2593363at2759"/>
<protein>
    <submittedName>
        <fullName evidence="3">Uncharacterized protein</fullName>
    </submittedName>
</protein>
<evidence type="ECO:0000313" key="4">
    <source>
        <dbReference type="Proteomes" id="UP000279259"/>
    </source>
</evidence>
<feature type="region of interest" description="Disordered" evidence="2">
    <location>
        <begin position="259"/>
        <end position="317"/>
    </location>
</feature>
<dbReference type="STRING" id="1890683.A0A427Y7B4"/>
<keyword evidence="1" id="KW-0175">Coiled coil</keyword>
<feature type="compositionally biased region" description="Low complexity" evidence="2">
    <location>
        <begin position="284"/>
        <end position="317"/>
    </location>
</feature>
<proteinExistence type="predicted"/>
<feature type="compositionally biased region" description="Basic residues" evidence="2">
    <location>
        <begin position="1"/>
        <end position="13"/>
    </location>
</feature>
<organism evidence="3 4">
    <name type="scientific">Saitozyma podzolica</name>
    <dbReference type="NCBI Taxonomy" id="1890683"/>
    <lineage>
        <taxon>Eukaryota</taxon>
        <taxon>Fungi</taxon>
        <taxon>Dikarya</taxon>
        <taxon>Basidiomycota</taxon>
        <taxon>Agaricomycotina</taxon>
        <taxon>Tremellomycetes</taxon>
        <taxon>Tremellales</taxon>
        <taxon>Trimorphomycetaceae</taxon>
        <taxon>Saitozyma</taxon>
    </lineage>
</organism>
<feature type="region of interest" description="Disordered" evidence="2">
    <location>
        <begin position="1"/>
        <end position="87"/>
    </location>
</feature>
<dbReference type="AlphaFoldDB" id="A0A427Y7B4"/>
<feature type="region of interest" description="Disordered" evidence="2">
    <location>
        <begin position="217"/>
        <end position="241"/>
    </location>
</feature>
<dbReference type="Proteomes" id="UP000279259">
    <property type="component" value="Unassembled WGS sequence"/>
</dbReference>
<reference evidence="3 4" key="1">
    <citation type="submission" date="2018-11" db="EMBL/GenBank/DDBJ databases">
        <title>Genome sequence of Saitozyma podzolica DSM 27192.</title>
        <authorList>
            <person name="Aliyu H."/>
            <person name="Gorte O."/>
            <person name="Ochsenreither K."/>
        </authorList>
    </citation>
    <scope>NUCLEOTIDE SEQUENCE [LARGE SCALE GENOMIC DNA]</scope>
    <source>
        <strain evidence="3 4">DSM 27192</strain>
    </source>
</reference>
<dbReference type="EMBL" id="RSCD01000018">
    <property type="protein sequence ID" value="RSH86954.1"/>
    <property type="molecule type" value="Genomic_DNA"/>
</dbReference>
<feature type="coiled-coil region" evidence="1">
    <location>
        <begin position="185"/>
        <end position="212"/>
    </location>
</feature>
<evidence type="ECO:0000313" key="3">
    <source>
        <dbReference type="EMBL" id="RSH86954.1"/>
    </source>
</evidence>
<sequence length="439" mass="44389">MGRSKPRTNKRPPPKPQRQGVSSASAAAPPPNSSSAPSNLASAAAPAGTGSASQATSLPYLHGSQPLDLSSLMPPSARFSPDDPNLPAAWQQWATQALGRLDQLPKLTQSQLSAIAGAAAGVGEGAFLNSAAAGLGLGVGVGAAGPGTGTGTGTGAAGAGAGAGGVAGVGANNLGIDLPASLAALFEAKLTLDREKAKLMRMQKELKGYREGVAAVNGNGNGNGNGSASAGKQPSNGKGKEVVVDDDLEECLCGRHGHTHDYPASAHQDDGDDYQYYTDDDSSARAPSAPGPAKGTGATQALNPNPNPNPNTSANTAGTAAANKAVPLDIHAFQAAATLAQQQGDPSILHDFLKATVSQLPLPAQGFKAPMMPAMPMPPMQTQAAPESQGNRAFKRLSDDPARLEDTVRELFNWIKAVVWTIDQAAHVAGGRIAPQVAR</sequence>
<accession>A0A427Y7B4</accession>
<comment type="caution">
    <text evidence="3">The sequence shown here is derived from an EMBL/GenBank/DDBJ whole genome shotgun (WGS) entry which is preliminary data.</text>
</comment>
<feature type="compositionally biased region" description="Acidic residues" evidence="2">
    <location>
        <begin position="270"/>
        <end position="281"/>
    </location>
</feature>
<name>A0A427Y7B4_9TREE</name>
<feature type="compositionally biased region" description="Low complexity" evidence="2">
    <location>
        <begin position="22"/>
        <end position="58"/>
    </location>
</feature>
<evidence type="ECO:0000256" key="2">
    <source>
        <dbReference type="SAM" id="MobiDB-lite"/>
    </source>
</evidence>
<evidence type="ECO:0000256" key="1">
    <source>
        <dbReference type="SAM" id="Coils"/>
    </source>
</evidence>
<gene>
    <name evidence="3" type="ORF">EHS25_003441</name>
</gene>